<dbReference type="Proteomes" id="UP001211065">
    <property type="component" value="Unassembled WGS sequence"/>
</dbReference>
<evidence type="ECO:0000259" key="12">
    <source>
        <dbReference type="Pfam" id="PF08407"/>
    </source>
</evidence>
<reference evidence="13" key="1">
    <citation type="submission" date="2020-05" db="EMBL/GenBank/DDBJ databases">
        <title>Phylogenomic resolution of chytrid fungi.</title>
        <authorList>
            <person name="Stajich J.E."/>
            <person name="Amses K."/>
            <person name="Simmons R."/>
            <person name="Seto K."/>
            <person name="Myers J."/>
            <person name="Bonds A."/>
            <person name="Quandt C.A."/>
            <person name="Barry K."/>
            <person name="Liu P."/>
            <person name="Grigoriev I."/>
            <person name="Longcore J.E."/>
            <person name="James T.Y."/>
        </authorList>
    </citation>
    <scope>NUCLEOTIDE SEQUENCE</scope>
    <source>
        <strain evidence="13">JEL0476</strain>
    </source>
</reference>
<evidence type="ECO:0000256" key="9">
    <source>
        <dbReference type="ARBA" id="ARBA00023316"/>
    </source>
</evidence>
<feature type="transmembrane region" description="Helical" evidence="10">
    <location>
        <begin position="235"/>
        <end position="253"/>
    </location>
</feature>
<dbReference type="GO" id="GO:0071555">
    <property type="term" value="P:cell wall organization"/>
    <property type="evidence" value="ECO:0007669"/>
    <property type="project" value="UniProtKB-KW"/>
</dbReference>
<evidence type="ECO:0000313" key="13">
    <source>
        <dbReference type="EMBL" id="KAJ3224763.1"/>
    </source>
</evidence>
<evidence type="ECO:0000256" key="11">
    <source>
        <dbReference type="SAM" id="MobiDB-lite"/>
    </source>
</evidence>
<keyword evidence="8 10" id="KW-0472">Membrane</keyword>
<dbReference type="InterPro" id="IPR004835">
    <property type="entry name" value="Chitin_synth"/>
</dbReference>
<comment type="subcellular location">
    <subcellularLocation>
        <location evidence="1 10">Cell membrane</location>
        <topology evidence="1 10">Multi-pass membrane protein</topology>
    </subcellularLocation>
</comment>
<keyword evidence="6 10" id="KW-0812">Transmembrane</keyword>
<feature type="domain" description="Chitin synthase N-terminal" evidence="12">
    <location>
        <begin position="82"/>
        <end position="147"/>
    </location>
</feature>
<comment type="caution">
    <text evidence="13">The sequence shown here is derived from an EMBL/GenBank/DDBJ whole genome shotgun (WGS) entry which is preliminary data.</text>
</comment>
<comment type="similarity">
    <text evidence="10">Belongs to the chitin synthase family.</text>
</comment>
<keyword evidence="5 10" id="KW-0808">Transferase</keyword>
<dbReference type="InterPro" id="IPR013616">
    <property type="entry name" value="Chitin_synth_N"/>
</dbReference>
<keyword evidence="9 10" id="KW-0961">Cell wall biogenesis/degradation</keyword>
<protein>
    <recommendedName>
        <fullName evidence="2 10">Chitin synthase</fullName>
        <ecNumber evidence="2 10">2.4.1.16</ecNumber>
    </recommendedName>
</protein>
<evidence type="ECO:0000256" key="6">
    <source>
        <dbReference type="ARBA" id="ARBA00022692"/>
    </source>
</evidence>
<dbReference type="GO" id="GO:0006031">
    <property type="term" value="P:chitin biosynthetic process"/>
    <property type="evidence" value="ECO:0007669"/>
    <property type="project" value="UniProtKB-UniRule"/>
</dbReference>
<dbReference type="EMBL" id="JADGJW010000082">
    <property type="protein sequence ID" value="KAJ3224763.1"/>
    <property type="molecule type" value="Genomic_DNA"/>
</dbReference>
<dbReference type="Pfam" id="PF08407">
    <property type="entry name" value="Chitin_synth_1N"/>
    <property type="match status" value="1"/>
</dbReference>
<name>A0AAD5Y222_9FUNG</name>
<feature type="compositionally biased region" description="Acidic residues" evidence="11">
    <location>
        <begin position="47"/>
        <end position="56"/>
    </location>
</feature>
<evidence type="ECO:0000256" key="1">
    <source>
        <dbReference type="ARBA" id="ARBA00004651"/>
    </source>
</evidence>
<dbReference type="GO" id="GO:0004100">
    <property type="term" value="F:chitin synthase activity"/>
    <property type="evidence" value="ECO:0007669"/>
    <property type="project" value="UniProtKB-UniRule"/>
</dbReference>
<dbReference type="PANTHER" id="PTHR22914">
    <property type="entry name" value="CHITIN SYNTHASE"/>
    <property type="match status" value="1"/>
</dbReference>
<feature type="non-terminal residue" evidence="13">
    <location>
        <position position="435"/>
    </location>
</feature>
<gene>
    <name evidence="13" type="primary">CHS2_4</name>
    <name evidence="13" type="ORF">HK099_007948</name>
</gene>
<keyword evidence="3 10" id="KW-1003">Cell membrane</keyword>
<proteinExistence type="inferred from homology"/>
<dbReference type="Pfam" id="PF01644">
    <property type="entry name" value="Chitin_synth_1"/>
    <property type="match status" value="1"/>
</dbReference>
<evidence type="ECO:0000256" key="3">
    <source>
        <dbReference type="ARBA" id="ARBA00022475"/>
    </source>
</evidence>
<evidence type="ECO:0000256" key="8">
    <source>
        <dbReference type="ARBA" id="ARBA00023136"/>
    </source>
</evidence>
<keyword evidence="7 10" id="KW-1133">Transmembrane helix</keyword>
<evidence type="ECO:0000256" key="5">
    <source>
        <dbReference type="ARBA" id="ARBA00022679"/>
    </source>
</evidence>
<accession>A0AAD5Y222</accession>
<dbReference type="AlphaFoldDB" id="A0AAD5Y222"/>
<keyword evidence="4 10" id="KW-0328">Glycosyltransferase</keyword>
<keyword evidence="14" id="KW-1185">Reference proteome</keyword>
<feature type="transmembrane region" description="Helical" evidence="10">
    <location>
        <begin position="265"/>
        <end position="287"/>
    </location>
</feature>
<evidence type="ECO:0000313" key="14">
    <source>
        <dbReference type="Proteomes" id="UP001211065"/>
    </source>
</evidence>
<evidence type="ECO:0000256" key="2">
    <source>
        <dbReference type="ARBA" id="ARBA00012543"/>
    </source>
</evidence>
<comment type="caution">
    <text evidence="10">Lacks conserved residue(s) required for the propagation of feature annotation.</text>
</comment>
<organism evidence="13 14">
    <name type="scientific">Clydaea vesicula</name>
    <dbReference type="NCBI Taxonomy" id="447962"/>
    <lineage>
        <taxon>Eukaryota</taxon>
        <taxon>Fungi</taxon>
        <taxon>Fungi incertae sedis</taxon>
        <taxon>Chytridiomycota</taxon>
        <taxon>Chytridiomycota incertae sedis</taxon>
        <taxon>Chytridiomycetes</taxon>
        <taxon>Lobulomycetales</taxon>
        <taxon>Lobulomycetaceae</taxon>
        <taxon>Clydaea</taxon>
    </lineage>
</organism>
<feature type="region of interest" description="Disordered" evidence="11">
    <location>
        <begin position="40"/>
        <end position="61"/>
    </location>
</feature>
<dbReference type="GO" id="GO:0030428">
    <property type="term" value="C:cell septum"/>
    <property type="evidence" value="ECO:0007669"/>
    <property type="project" value="TreeGrafter"/>
</dbReference>
<dbReference type="GO" id="GO:0005886">
    <property type="term" value="C:plasma membrane"/>
    <property type="evidence" value="ECO:0007669"/>
    <property type="project" value="UniProtKB-SubCell"/>
</dbReference>
<evidence type="ECO:0000256" key="4">
    <source>
        <dbReference type="ARBA" id="ARBA00022676"/>
    </source>
</evidence>
<sequence length="435" mass="49101">MSSHPNFTDHLQISDEEANLGFQKYERGYLSTPRNTRFEYDKSSAVVDDDEEEEEDRSLLSPKHAKSFGTLKRGITTLARKAKTITLASSGNFIIKQKIPYQILDDATFKNGEEFETLRYTTCTTDPDRFVEKNYSLRVSNLKRNIEIFVVVTMYNEDENAFNRTLFALAQNIQYLCEKNKYGWDENSWQKVAICIVGDGRSKIHENELQSMVIPPGSTATVGWQQYIVRFMLDLAKFSYPVVLICLFVISFGNRPQAFAGVYEAVMFGFGIIGAAMFGMLVHRLYILLQYSIISPPLDPLMTMLDGLNNEIVLSQLQELGKDPKLQDSAQFLVSNILFNITGVIRPMGILNVKYQQIQAYTYLIALASSFGVYLSPTISAHASFIYQYVSWGTKGDTKVEALPQVQSVTNTDGSVTANINVVSDRNEISALYTF</sequence>
<evidence type="ECO:0000256" key="10">
    <source>
        <dbReference type="RuleBase" id="RU366040"/>
    </source>
</evidence>
<dbReference type="PANTHER" id="PTHR22914:SF9">
    <property type="entry name" value="CHITIN SYNTHASE 1"/>
    <property type="match status" value="1"/>
</dbReference>
<dbReference type="EC" id="2.4.1.16" evidence="2 10"/>
<evidence type="ECO:0000256" key="7">
    <source>
        <dbReference type="ARBA" id="ARBA00022989"/>
    </source>
</evidence>
<comment type="function">
    <text evidence="10">Polymerizes chitin, a structural polymer of the cell wall and septum, by transferring the sugar moiety of UDP-GlcNAc to the non-reducing end of the growing chitin polymer.</text>
</comment>
<comment type="catalytic activity">
    <reaction evidence="10">
        <text>[(1-&gt;4)-N-acetyl-beta-D-glucosaminyl](n) + UDP-N-acetyl-alpha-D-glucosamine = [(1-&gt;4)-N-acetyl-beta-D-glucosaminyl](n+1) + UDP + H(+)</text>
        <dbReference type="Rhea" id="RHEA:16637"/>
        <dbReference type="Rhea" id="RHEA-COMP:9593"/>
        <dbReference type="Rhea" id="RHEA-COMP:9595"/>
        <dbReference type="ChEBI" id="CHEBI:15378"/>
        <dbReference type="ChEBI" id="CHEBI:17029"/>
        <dbReference type="ChEBI" id="CHEBI:57705"/>
        <dbReference type="ChEBI" id="CHEBI:58223"/>
        <dbReference type="EC" id="2.4.1.16"/>
    </reaction>
</comment>